<dbReference type="AlphaFoldDB" id="A0A0G3WAH9"/>
<dbReference type="STRING" id="84022.CACET_c14530"/>
<keyword evidence="1" id="KW-0233">DNA recombination</keyword>
<evidence type="ECO:0000313" key="2">
    <source>
        <dbReference type="EMBL" id="AKL94917.1"/>
    </source>
</evidence>
<dbReference type="GO" id="GO:0003677">
    <property type="term" value="F:DNA binding"/>
    <property type="evidence" value="ECO:0007669"/>
    <property type="project" value="InterPro"/>
</dbReference>
<gene>
    <name evidence="2" type="ORF">CACET_c14530</name>
</gene>
<reference evidence="2 3" key="1">
    <citation type="submission" date="2014-10" db="EMBL/GenBank/DDBJ databases">
        <title>Genome sequence of Clostridium aceticum DSM 1496.</title>
        <authorList>
            <person name="Poehlein A."/>
            <person name="Schiel-Bengelsdorf B."/>
            <person name="Gottschalk G."/>
            <person name="Duerre P."/>
            <person name="Daniel R."/>
        </authorList>
    </citation>
    <scope>NUCLEOTIDE SEQUENCE [LARGE SCALE GENOMIC DNA]</scope>
    <source>
        <strain evidence="2 3">DSM 1496</strain>
    </source>
</reference>
<dbReference type="Gene3D" id="1.10.443.10">
    <property type="entry name" value="Intergrase catalytic core"/>
    <property type="match status" value="1"/>
</dbReference>
<dbReference type="RefSeq" id="WP_158386001.1">
    <property type="nucleotide sequence ID" value="NZ_CP009687.1"/>
</dbReference>
<accession>A0A0G3WAH9</accession>
<evidence type="ECO:0000256" key="1">
    <source>
        <dbReference type="ARBA" id="ARBA00023172"/>
    </source>
</evidence>
<sequence length="84" mass="9934">MKAIQEWLGHSDFFTTANIYAHLDYSEKVESTNLMSNILKIPKKSGRTERELEENYSLKILCVYTRINFQQNKKSFKIRIITAF</sequence>
<dbReference type="PATRIC" id="fig|84022.6.peg.1450"/>
<dbReference type="GO" id="GO:0006310">
    <property type="term" value="P:DNA recombination"/>
    <property type="evidence" value="ECO:0007669"/>
    <property type="project" value="UniProtKB-KW"/>
</dbReference>
<proteinExistence type="predicted"/>
<name>A0A0G3WAH9_9CLOT</name>
<protein>
    <submittedName>
        <fullName evidence="2">Uncharacterized protein</fullName>
    </submittedName>
</protein>
<dbReference type="InterPro" id="IPR013762">
    <property type="entry name" value="Integrase-like_cat_sf"/>
</dbReference>
<keyword evidence="3" id="KW-1185">Reference proteome</keyword>
<dbReference type="OrthoDB" id="9785687at2"/>
<dbReference type="EMBL" id="CP009687">
    <property type="protein sequence ID" value="AKL94917.1"/>
    <property type="molecule type" value="Genomic_DNA"/>
</dbReference>
<dbReference type="SUPFAM" id="SSF56349">
    <property type="entry name" value="DNA breaking-rejoining enzymes"/>
    <property type="match status" value="1"/>
</dbReference>
<dbReference type="Proteomes" id="UP000035704">
    <property type="component" value="Chromosome"/>
</dbReference>
<dbReference type="GO" id="GO:0015074">
    <property type="term" value="P:DNA integration"/>
    <property type="evidence" value="ECO:0007669"/>
    <property type="project" value="InterPro"/>
</dbReference>
<organism evidence="2 3">
    <name type="scientific">Clostridium aceticum</name>
    <dbReference type="NCBI Taxonomy" id="84022"/>
    <lineage>
        <taxon>Bacteria</taxon>
        <taxon>Bacillati</taxon>
        <taxon>Bacillota</taxon>
        <taxon>Clostridia</taxon>
        <taxon>Eubacteriales</taxon>
        <taxon>Clostridiaceae</taxon>
        <taxon>Clostridium</taxon>
    </lineage>
</organism>
<dbReference type="InterPro" id="IPR011010">
    <property type="entry name" value="DNA_brk_join_enz"/>
</dbReference>
<dbReference type="KEGG" id="cace:CACET_c14530"/>
<evidence type="ECO:0000313" key="3">
    <source>
        <dbReference type="Proteomes" id="UP000035704"/>
    </source>
</evidence>